<accession>A0A4Q1KE94</accession>
<organism evidence="1 2">
    <name type="scientific">Flavobacterium stagni</name>
    <dbReference type="NCBI Taxonomy" id="2506421"/>
    <lineage>
        <taxon>Bacteria</taxon>
        <taxon>Pseudomonadati</taxon>
        <taxon>Bacteroidota</taxon>
        <taxon>Flavobacteriia</taxon>
        <taxon>Flavobacteriales</taxon>
        <taxon>Flavobacteriaceae</taxon>
        <taxon>Flavobacterium</taxon>
    </lineage>
</organism>
<keyword evidence="2" id="KW-1185">Reference proteome</keyword>
<dbReference type="AlphaFoldDB" id="A0A4Q1KE94"/>
<gene>
    <name evidence="1" type="ORF">EQG61_03980</name>
</gene>
<dbReference type="OrthoDB" id="1443445at2"/>
<reference evidence="2" key="1">
    <citation type="submission" date="2019-01" db="EMBL/GenBank/DDBJ databases">
        <title>Cytophagaceae bacterium strain CAR-16.</title>
        <authorList>
            <person name="Chen W.-M."/>
        </authorList>
    </citation>
    <scope>NUCLEOTIDE SEQUENCE [LARGE SCALE GENOMIC DNA]</scope>
    <source>
        <strain evidence="2">WWJ-16</strain>
    </source>
</reference>
<evidence type="ECO:0008006" key="3">
    <source>
        <dbReference type="Google" id="ProtNLM"/>
    </source>
</evidence>
<proteinExistence type="predicted"/>
<name>A0A4Q1KE94_9FLAO</name>
<evidence type="ECO:0000313" key="1">
    <source>
        <dbReference type="EMBL" id="RXR24613.1"/>
    </source>
</evidence>
<comment type="caution">
    <text evidence="1">The sequence shown here is derived from an EMBL/GenBank/DDBJ whole genome shotgun (WGS) entry which is preliminary data.</text>
</comment>
<dbReference type="RefSeq" id="WP_129460591.1">
    <property type="nucleotide sequence ID" value="NZ_SBKN01000001.1"/>
</dbReference>
<sequence length="137" mass="15394">MKTKKIIIIGLFLCFGIIYATKSSGILENFFNSKAVLTPPTNSEILGVWTLENSPSDKIEFLNDGTVKWYVDSNVSETCTYEITNDCNGNTASNVEYLKFTNDINNTFCNVIMSINENGNNTLSFIDQKGHLKVYIR</sequence>
<protein>
    <recommendedName>
        <fullName evidence="3">Lipocalin-like domain-containing protein</fullName>
    </recommendedName>
</protein>
<evidence type="ECO:0000313" key="2">
    <source>
        <dbReference type="Proteomes" id="UP000289857"/>
    </source>
</evidence>
<dbReference type="EMBL" id="SBKN01000001">
    <property type="protein sequence ID" value="RXR24613.1"/>
    <property type="molecule type" value="Genomic_DNA"/>
</dbReference>
<dbReference type="Proteomes" id="UP000289857">
    <property type="component" value="Unassembled WGS sequence"/>
</dbReference>